<protein>
    <submittedName>
        <fullName evidence="2">Uncharacterized protein</fullName>
    </submittedName>
</protein>
<accession>A0AA39KC92</accession>
<dbReference type="InterPro" id="IPR059179">
    <property type="entry name" value="MLKL-like_MCAfunc"/>
</dbReference>
<keyword evidence="3" id="KW-1185">Reference proteome</keyword>
<sequence>MKKGLTLVKKKGVETAIIPLQGLKAAAGLIPVPALGPATDIILSILEIAYQSQQNAENCREIADRCLRVHVTLSEHLQSMEITPTLLKSIRRFEVELHNVQEFVKRYRHKTAIRRLFYSKSDNDELQRLGKRVDETLSLFQIERLLSLEEICMKMYASIQHVNQNILRNGASLQRIEQNTVVLVNRSEPALGSKGASVEIVPRSHFTPGEEIINGPDYSLQTAEMRSGKIVTIRVFTGCKAKSTWEASKKVDLNIMHPNLPHLIGTSSPDQQGALFSVYDLDIKDSVEGVIMSWMHQDIDEIMYMCARMVHGISSALNNLSEQARLFDLGAESFDILWDARGRVVLAIHPEVATSSTTTLTSPEDHNLSLLHAMDDICDNIFRKVNHIRYDDDPYRTESQDSPSIQLDEDTSSPATSSQSSNTTVIKPRRELFWQSASRYDTSVHEISQQYGSFVCLKTFCPPVRRVYTSRRPTEHHKCKGYMREELTLTPVILENKVVVHPLPCINEICIICGERIEELSTFEILRRNYLAMLNEQPSSSNLTIDSMAVSDDDRLTDSLSSGTSPLFDTPYSDALDSFEASTIYYTAQTHFLTTPIFQDSYTPLISDADEQMFRS</sequence>
<dbReference type="CDD" id="cd21037">
    <property type="entry name" value="MLKL_NTD"/>
    <property type="match status" value="1"/>
</dbReference>
<dbReference type="EMBL" id="JAUEPS010000017">
    <property type="protein sequence ID" value="KAK0458504.1"/>
    <property type="molecule type" value="Genomic_DNA"/>
</dbReference>
<dbReference type="GeneID" id="85356718"/>
<dbReference type="InterPro" id="IPR036537">
    <property type="entry name" value="Adaptor_Cbl_N_dom_sf"/>
</dbReference>
<proteinExistence type="predicted"/>
<reference evidence="2" key="1">
    <citation type="submission" date="2023-06" db="EMBL/GenBank/DDBJ databases">
        <authorList>
            <consortium name="Lawrence Berkeley National Laboratory"/>
            <person name="Ahrendt S."/>
            <person name="Sahu N."/>
            <person name="Indic B."/>
            <person name="Wong-Bajracharya J."/>
            <person name="Merenyi Z."/>
            <person name="Ke H.-M."/>
            <person name="Monk M."/>
            <person name="Kocsube S."/>
            <person name="Drula E."/>
            <person name="Lipzen A."/>
            <person name="Balint B."/>
            <person name="Henrissat B."/>
            <person name="Andreopoulos B."/>
            <person name="Martin F.M."/>
            <person name="Harder C.B."/>
            <person name="Rigling D."/>
            <person name="Ford K.L."/>
            <person name="Foster G.D."/>
            <person name="Pangilinan J."/>
            <person name="Papanicolaou A."/>
            <person name="Barry K."/>
            <person name="LaButti K."/>
            <person name="Viragh M."/>
            <person name="Koriabine M."/>
            <person name="Yan M."/>
            <person name="Riley R."/>
            <person name="Champramary S."/>
            <person name="Plett K.L."/>
            <person name="Tsai I.J."/>
            <person name="Slot J."/>
            <person name="Sipos G."/>
            <person name="Plett J."/>
            <person name="Nagy L.G."/>
            <person name="Grigoriev I.V."/>
        </authorList>
    </citation>
    <scope>NUCLEOTIDE SEQUENCE</scope>
    <source>
        <strain evidence="2">CCBAS 213</strain>
    </source>
</reference>
<evidence type="ECO:0000256" key="1">
    <source>
        <dbReference type="SAM" id="MobiDB-lite"/>
    </source>
</evidence>
<dbReference type="Gene3D" id="1.20.930.20">
    <property type="entry name" value="Adaptor protein Cbl, N-terminal domain"/>
    <property type="match status" value="1"/>
</dbReference>
<comment type="caution">
    <text evidence="2">The sequence shown here is derived from an EMBL/GenBank/DDBJ whole genome shotgun (WGS) entry which is preliminary data.</text>
</comment>
<dbReference type="GO" id="GO:0007166">
    <property type="term" value="P:cell surface receptor signaling pathway"/>
    <property type="evidence" value="ECO:0007669"/>
    <property type="project" value="InterPro"/>
</dbReference>
<dbReference type="Proteomes" id="UP001175211">
    <property type="component" value="Unassembled WGS sequence"/>
</dbReference>
<feature type="non-terminal residue" evidence="2">
    <location>
        <position position="616"/>
    </location>
</feature>
<organism evidence="2 3">
    <name type="scientific">Armillaria tabescens</name>
    <name type="common">Ringless honey mushroom</name>
    <name type="synonym">Agaricus tabescens</name>
    <dbReference type="NCBI Taxonomy" id="1929756"/>
    <lineage>
        <taxon>Eukaryota</taxon>
        <taxon>Fungi</taxon>
        <taxon>Dikarya</taxon>
        <taxon>Basidiomycota</taxon>
        <taxon>Agaricomycotina</taxon>
        <taxon>Agaricomycetes</taxon>
        <taxon>Agaricomycetidae</taxon>
        <taxon>Agaricales</taxon>
        <taxon>Marasmiineae</taxon>
        <taxon>Physalacriaceae</taxon>
        <taxon>Desarmillaria</taxon>
    </lineage>
</organism>
<name>A0AA39KC92_ARMTA</name>
<evidence type="ECO:0000313" key="3">
    <source>
        <dbReference type="Proteomes" id="UP001175211"/>
    </source>
</evidence>
<feature type="region of interest" description="Disordered" evidence="1">
    <location>
        <begin position="393"/>
        <end position="424"/>
    </location>
</feature>
<feature type="compositionally biased region" description="Low complexity" evidence="1">
    <location>
        <begin position="412"/>
        <end position="424"/>
    </location>
</feature>
<gene>
    <name evidence="2" type="ORF">EV420DRAFT_1542649</name>
</gene>
<evidence type="ECO:0000313" key="2">
    <source>
        <dbReference type="EMBL" id="KAK0458504.1"/>
    </source>
</evidence>
<dbReference type="AlphaFoldDB" id="A0AA39KC92"/>
<dbReference type="RefSeq" id="XP_060330774.1">
    <property type="nucleotide sequence ID" value="XM_060473170.1"/>
</dbReference>